<dbReference type="RefSeq" id="WP_114792587.1">
    <property type="nucleotide sequence ID" value="NZ_CP139960.1"/>
</dbReference>
<keyword evidence="1" id="KW-1133">Transmembrane helix</keyword>
<keyword evidence="1" id="KW-0472">Membrane</keyword>
<sequence length="229" mass="26936">MKLNGVNKLFIAIAIGLTGLHVYRVLHYRAWDRYYYFTNICTPTGHPAYVRDAYFITANGEGLSTIRYDESNHFQTSWKEFYFFPETHEKERLPQKLVVKYVSYRERKFYRDTISLPVDTIKWLTDQILMERKATDIYYRGRDVQGVTFLVGIANNGNILVWLKGEGVEHLVIRTRIKPIRPGKDDTYYDGQTMTTDAYIKLHFRGLDDSLKARIYTGWQAEANYKDSL</sequence>
<name>A0ABZ0W8K7_9BACT</name>
<keyword evidence="3" id="KW-1185">Reference proteome</keyword>
<feature type="transmembrane region" description="Helical" evidence="1">
    <location>
        <begin position="6"/>
        <end position="26"/>
    </location>
</feature>
<dbReference type="Pfam" id="PF11153">
    <property type="entry name" value="DUF2931"/>
    <property type="match status" value="1"/>
</dbReference>
<dbReference type="Proteomes" id="UP001325680">
    <property type="component" value="Chromosome"/>
</dbReference>
<evidence type="ECO:0000313" key="2">
    <source>
        <dbReference type="EMBL" id="WQD39004.1"/>
    </source>
</evidence>
<dbReference type="InterPro" id="IPR021326">
    <property type="entry name" value="DUF2931"/>
</dbReference>
<dbReference type="EMBL" id="CP139960">
    <property type="protein sequence ID" value="WQD39004.1"/>
    <property type="molecule type" value="Genomic_DNA"/>
</dbReference>
<keyword evidence="1" id="KW-0812">Transmembrane</keyword>
<accession>A0ABZ0W8K7</accession>
<protein>
    <submittedName>
        <fullName evidence="2">DUF2931 family protein</fullName>
    </submittedName>
</protein>
<gene>
    <name evidence="2" type="ORF">U0035_02440</name>
</gene>
<evidence type="ECO:0000313" key="3">
    <source>
        <dbReference type="Proteomes" id="UP001325680"/>
    </source>
</evidence>
<reference evidence="2 3" key="1">
    <citation type="submission" date="2023-12" db="EMBL/GenBank/DDBJ databases">
        <title>Genome sequencing and assembly of bacterial species from a model synthetic community.</title>
        <authorList>
            <person name="Hogle S.L."/>
        </authorList>
    </citation>
    <scope>NUCLEOTIDE SEQUENCE [LARGE SCALE GENOMIC DNA]</scope>
    <source>
        <strain evidence="2 3">HAMBI_3031</strain>
    </source>
</reference>
<organism evidence="2 3">
    <name type="scientific">Niabella yanshanensis</name>
    <dbReference type="NCBI Taxonomy" id="577386"/>
    <lineage>
        <taxon>Bacteria</taxon>
        <taxon>Pseudomonadati</taxon>
        <taxon>Bacteroidota</taxon>
        <taxon>Chitinophagia</taxon>
        <taxon>Chitinophagales</taxon>
        <taxon>Chitinophagaceae</taxon>
        <taxon>Niabella</taxon>
    </lineage>
</organism>
<proteinExistence type="predicted"/>
<evidence type="ECO:0000256" key="1">
    <source>
        <dbReference type="SAM" id="Phobius"/>
    </source>
</evidence>